<comment type="caution">
    <text evidence="2">The sequence shown here is derived from an EMBL/GenBank/DDBJ whole genome shotgun (WGS) entry which is preliminary data.</text>
</comment>
<keyword evidence="3" id="KW-1185">Reference proteome</keyword>
<evidence type="ECO:0000259" key="1">
    <source>
        <dbReference type="Pfam" id="PF18998"/>
    </source>
</evidence>
<name>A0ABN0P7G2_TRESO</name>
<dbReference type="RefSeq" id="WP_021495626.1">
    <property type="nucleotide sequence ID" value="NZ_AVQI01000054.1"/>
</dbReference>
<dbReference type="Pfam" id="PF18998">
    <property type="entry name" value="Flg_new_2"/>
    <property type="match status" value="1"/>
</dbReference>
<feature type="domain" description="Bacterial repeat" evidence="1">
    <location>
        <begin position="129"/>
        <end position="185"/>
    </location>
</feature>
<gene>
    <name evidence="2" type="ORF">HMPREF0860_2675</name>
</gene>
<proteinExistence type="predicted"/>
<feature type="non-terminal residue" evidence="2">
    <location>
        <position position="1"/>
    </location>
</feature>
<sequence>SDSGGGTPKHAVTFGVDGGNGTIKATVDGSEINSGDTVEQDKIVEFTATPDNPATHNVDFWSIDTGAFEAGTGGSGSTIAKIKVVQPVTVTVKFKLKSAPPTKYAVTFGVEGGNGTLTAKADGIPETAVSPINVEKNKTVTFTATPAANHKVKEWKVDGAVISNTTTTHTLIVTKAADVKVSFEA</sequence>
<feature type="non-terminal residue" evidence="2">
    <location>
        <position position="185"/>
    </location>
</feature>
<evidence type="ECO:0000313" key="3">
    <source>
        <dbReference type="Proteomes" id="UP000016646"/>
    </source>
</evidence>
<dbReference type="EMBL" id="AVQI01000054">
    <property type="protein sequence ID" value="ERK01637.1"/>
    <property type="molecule type" value="Genomic_DNA"/>
</dbReference>
<reference evidence="2 3" key="1">
    <citation type="submission" date="2013-08" db="EMBL/GenBank/DDBJ databases">
        <authorList>
            <person name="Durkin A.S."/>
            <person name="Haft D.R."/>
            <person name="McCorrison J."/>
            <person name="Torralba M."/>
            <person name="Gillis M."/>
            <person name="Haft D.H."/>
            <person name="Methe B."/>
            <person name="Sutton G."/>
            <person name="Nelson K.E."/>
        </authorList>
    </citation>
    <scope>NUCLEOTIDE SEQUENCE [LARGE SCALE GENOMIC DNA]</scope>
    <source>
        <strain evidence="2 3">ATCC 35536</strain>
    </source>
</reference>
<dbReference type="Proteomes" id="UP000016646">
    <property type="component" value="Unassembled WGS sequence"/>
</dbReference>
<evidence type="ECO:0000313" key="2">
    <source>
        <dbReference type="EMBL" id="ERK01637.1"/>
    </source>
</evidence>
<dbReference type="InterPro" id="IPR044060">
    <property type="entry name" value="Bacterial_rp_domain"/>
</dbReference>
<accession>A0ABN0P7G2</accession>
<protein>
    <recommendedName>
        <fullName evidence="1">Bacterial repeat domain-containing protein</fullName>
    </recommendedName>
</protein>
<organism evidence="2 3">
    <name type="scientific">Treponema socranskii subsp. socranskii VPI DR56BR1116 = ATCC 35536</name>
    <dbReference type="NCBI Taxonomy" id="1125725"/>
    <lineage>
        <taxon>Bacteria</taxon>
        <taxon>Pseudomonadati</taxon>
        <taxon>Spirochaetota</taxon>
        <taxon>Spirochaetia</taxon>
        <taxon>Spirochaetales</taxon>
        <taxon>Treponemataceae</taxon>
        <taxon>Treponema</taxon>
    </lineage>
</organism>